<reference evidence="8" key="1">
    <citation type="submission" date="2015-09" db="EMBL/GenBank/DDBJ databases">
        <authorList>
            <consortium name="Pathogen Informatics"/>
        </authorList>
    </citation>
    <scope>NUCLEOTIDE SEQUENCE [LARGE SCALE GENOMIC DNA]</scope>
    <source>
        <strain evidence="8">Lake Konstanz</strain>
    </source>
</reference>
<dbReference type="Pfam" id="PF00335">
    <property type="entry name" value="Tetraspanin"/>
    <property type="match status" value="1"/>
</dbReference>
<proteinExistence type="predicted"/>
<feature type="transmembrane region" description="Helical" evidence="6">
    <location>
        <begin position="299"/>
        <end position="319"/>
    </location>
</feature>
<sequence length="341" mass="37022">MGKRRSFTDDFGEERSSRKFNSDSPATSKNNRKAKSPPMAEGSLQHHGTADLDYVPPEDDWASIAYQRIIAQQPEGALPKWMKILTGLLLGCVCLLGALFIVLGALEEYHPIVRVCPKCHEIIIAFVVSGSITVVLSVIGALCAVYRLRRMVVAFFGVMITLGCLLMALFVFVLVYRLNPNLNGFEEMWRSAVSNDETLICTVQNNLDCSGFRYGCCHTNTSALANDSLIWDASTYANPAAGGYCYVSYSINSSTVALIGGVPTFVSWPRGVCAARCPATSAQTTLCSAELEKRLDQCAAGVLGVLMSLVVIVFSAALFTCKATFRREAPERVILLAASDD</sequence>
<gene>
    <name evidence="7" type="ORF">BSAL_35955</name>
</gene>
<comment type="subcellular location">
    <subcellularLocation>
        <location evidence="1">Membrane</location>
        <topology evidence="1">Multi-pass membrane protein</topology>
    </subcellularLocation>
</comment>
<dbReference type="Proteomes" id="UP000051952">
    <property type="component" value="Unassembled WGS sequence"/>
</dbReference>
<evidence type="ECO:0000256" key="3">
    <source>
        <dbReference type="ARBA" id="ARBA00022989"/>
    </source>
</evidence>
<evidence type="ECO:0000313" key="7">
    <source>
        <dbReference type="EMBL" id="CUG92188.1"/>
    </source>
</evidence>
<dbReference type="OrthoDB" id="242485at2759"/>
<dbReference type="VEuPathDB" id="TriTrypDB:BSAL_35955"/>
<protein>
    <submittedName>
        <fullName evidence="7">Tetraspannin-like protein, putative</fullName>
    </submittedName>
</protein>
<feature type="transmembrane region" description="Helical" evidence="6">
    <location>
        <begin position="84"/>
        <end position="106"/>
    </location>
</feature>
<dbReference type="GO" id="GO:0016020">
    <property type="term" value="C:membrane"/>
    <property type="evidence" value="ECO:0007669"/>
    <property type="project" value="UniProtKB-SubCell"/>
</dbReference>
<evidence type="ECO:0000256" key="2">
    <source>
        <dbReference type="ARBA" id="ARBA00022692"/>
    </source>
</evidence>
<keyword evidence="8" id="KW-1185">Reference proteome</keyword>
<dbReference type="OMA" id="DWASIAY"/>
<dbReference type="InterPro" id="IPR018499">
    <property type="entry name" value="Tetraspanin/Peripherin"/>
</dbReference>
<evidence type="ECO:0000256" key="4">
    <source>
        <dbReference type="ARBA" id="ARBA00023136"/>
    </source>
</evidence>
<keyword evidence="3 6" id="KW-1133">Transmembrane helix</keyword>
<feature type="transmembrane region" description="Helical" evidence="6">
    <location>
        <begin position="122"/>
        <end position="145"/>
    </location>
</feature>
<organism evidence="7 8">
    <name type="scientific">Bodo saltans</name>
    <name type="common">Flagellated protozoan</name>
    <dbReference type="NCBI Taxonomy" id="75058"/>
    <lineage>
        <taxon>Eukaryota</taxon>
        <taxon>Discoba</taxon>
        <taxon>Euglenozoa</taxon>
        <taxon>Kinetoplastea</taxon>
        <taxon>Metakinetoplastina</taxon>
        <taxon>Eubodonida</taxon>
        <taxon>Bodonidae</taxon>
        <taxon>Bodo</taxon>
    </lineage>
</organism>
<evidence type="ECO:0000256" key="1">
    <source>
        <dbReference type="ARBA" id="ARBA00004141"/>
    </source>
</evidence>
<keyword evidence="4 6" id="KW-0472">Membrane</keyword>
<feature type="transmembrane region" description="Helical" evidence="6">
    <location>
        <begin position="152"/>
        <end position="176"/>
    </location>
</feature>
<evidence type="ECO:0000313" key="8">
    <source>
        <dbReference type="Proteomes" id="UP000051952"/>
    </source>
</evidence>
<dbReference type="AlphaFoldDB" id="A0A0S4JSX0"/>
<evidence type="ECO:0000256" key="6">
    <source>
        <dbReference type="SAM" id="Phobius"/>
    </source>
</evidence>
<name>A0A0S4JSX0_BODSA</name>
<dbReference type="EMBL" id="CYKH01002015">
    <property type="protein sequence ID" value="CUG92188.1"/>
    <property type="molecule type" value="Genomic_DNA"/>
</dbReference>
<accession>A0A0S4JSX0</accession>
<feature type="region of interest" description="Disordered" evidence="5">
    <location>
        <begin position="1"/>
        <end position="46"/>
    </location>
</feature>
<evidence type="ECO:0000256" key="5">
    <source>
        <dbReference type="SAM" id="MobiDB-lite"/>
    </source>
</evidence>
<keyword evidence="2 6" id="KW-0812">Transmembrane</keyword>